<protein>
    <submittedName>
        <fullName evidence="2">Alpha/beta hydrolase</fullName>
    </submittedName>
</protein>
<dbReference type="Pfam" id="PF00561">
    <property type="entry name" value="Abhydrolase_1"/>
    <property type="match status" value="1"/>
</dbReference>
<feature type="domain" description="AB hydrolase-1" evidence="1">
    <location>
        <begin position="24"/>
        <end position="124"/>
    </location>
</feature>
<dbReference type="PANTHER" id="PTHR43798:SF33">
    <property type="entry name" value="HYDROLASE, PUTATIVE (AFU_ORTHOLOGUE AFUA_2G14860)-RELATED"/>
    <property type="match status" value="1"/>
</dbReference>
<dbReference type="InterPro" id="IPR000073">
    <property type="entry name" value="AB_hydrolase_1"/>
</dbReference>
<dbReference type="InterPro" id="IPR029058">
    <property type="entry name" value="AB_hydrolase_fold"/>
</dbReference>
<accession>A0ABW4KJ15</accession>
<dbReference type="Proteomes" id="UP001597301">
    <property type="component" value="Unassembled WGS sequence"/>
</dbReference>
<dbReference type="EMBL" id="JBHUEO010000029">
    <property type="protein sequence ID" value="MFD1707241.1"/>
    <property type="molecule type" value="Genomic_DNA"/>
</dbReference>
<evidence type="ECO:0000313" key="3">
    <source>
        <dbReference type="Proteomes" id="UP001597301"/>
    </source>
</evidence>
<keyword evidence="3" id="KW-1185">Reference proteome</keyword>
<dbReference type="GO" id="GO:0016787">
    <property type="term" value="F:hydrolase activity"/>
    <property type="evidence" value="ECO:0007669"/>
    <property type="project" value="UniProtKB-KW"/>
</dbReference>
<dbReference type="RefSeq" id="WP_380773965.1">
    <property type="nucleotide sequence ID" value="NZ_JBHUEO010000029.1"/>
</dbReference>
<reference evidence="3" key="1">
    <citation type="journal article" date="2019" name="Int. J. Syst. Evol. Microbiol.">
        <title>The Global Catalogue of Microorganisms (GCM) 10K type strain sequencing project: providing services to taxonomists for standard genome sequencing and annotation.</title>
        <authorList>
            <consortium name="The Broad Institute Genomics Platform"/>
            <consortium name="The Broad Institute Genome Sequencing Center for Infectious Disease"/>
            <person name="Wu L."/>
            <person name="Ma J."/>
        </authorList>
    </citation>
    <scope>NUCLEOTIDE SEQUENCE [LARGE SCALE GENOMIC DNA]</scope>
    <source>
        <strain evidence="3">CGMCC 1.12295</strain>
    </source>
</reference>
<sequence length="285" mass="31969">MGQYVTTLKGTVLYIQDTPGEKGTIIGVHGLTGNHKQLHHYQEYFLGEYRFISYDLRGRGNSDPAPAHSSIYTHAEDLLDLIATLGIERPILLGYSMGAYICSIAASRLPEVKALILLDGAGEADDETRELVLPSLGRLGKRYGSPNEYKEEAKRLYTGLGVDWGTYMEEVVLYEIREEAGVWRNKADAPTIIRDFDSFFTFRPESVFPQVACPCFLLTAAGSLGKGPLFKEKGYVRTKKLIPRIRTKVTTLNHYELVFNRQPDILYTIRQFLSSIQPAAGKHSE</sequence>
<organism evidence="2 3">
    <name type="scientific">Siminovitchia sediminis</name>
    <dbReference type="NCBI Taxonomy" id="1274353"/>
    <lineage>
        <taxon>Bacteria</taxon>
        <taxon>Bacillati</taxon>
        <taxon>Bacillota</taxon>
        <taxon>Bacilli</taxon>
        <taxon>Bacillales</taxon>
        <taxon>Bacillaceae</taxon>
        <taxon>Siminovitchia</taxon>
    </lineage>
</organism>
<dbReference type="SUPFAM" id="SSF53474">
    <property type="entry name" value="alpha/beta-Hydrolases"/>
    <property type="match status" value="1"/>
</dbReference>
<dbReference type="Gene3D" id="3.40.50.1820">
    <property type="entry name" value="alpha/beta hydrolase"/>
    <property type="match status" value="1"/>
</dbReference>
<evidence type="ECO:0000313" key="2">
    <source>
        <dbReference type="EMBL" id="MFD1707241.1"/>
    </source>
</evidence>
<keyword evidence="2" id="KW-0378">Hydrolase</keyword>
<evidence type="ECO:0000259" key="1">
    <source>
        <dbReference type="Pfam" id="PF00561"/>
    </source>
</evidence>
<name>A0ABW4KJ15_9BACI</name>
<proteinExistence type="predicted"/>
<comment type="caution">
    <text evidence="2">The sequence shown here is derived from an EMBL/GenBank/DDBJ whole genome shotgun (WGS) entry which is preliminary data.</text>
</comment>
<gene>
    <name evidence="2" type="ORF">ACFSCZ_10920</name>
</gene>
<dbReference type="InterPro" id="IPR050266">
    <property type="entry name" value="AB_hydrolase_sf"/>
</dbReference>
<dbReference type="PANTHER" id="PTHR43798">
    <property type="entry name" value="MONOACYLGLYCEROL LIPASE"/>
    <property type="match status" value="1"/>
</dbReference>